<name>A0ACC2ZQR2_9EURO</name>
<keyword evidence="2" id="KW-1185">Reference proteome</keyword>
<protein>
    <submittedName>
        <fullName evidence="1">Uncharacterized protein</fullName>
    </submittedName>
</protein>
<comment type="caution">
    <text evidence="1">The sequence shown here is derived from an EMBL/GenBank/DDBJ whole genome shotgun (WGS) entry which is preliminary data.</text>
</comment>
<evidence type="ECO:0000313" key="2">
    <source>
        <dbReference type="Proteomes" id="UP001172386"/>
    </source>
</evidence>
<dbReference type="Proteomes" id="UP001172386">
    <property type="component" value="Unassembled WGS sequence"/>
</dbReference>
<proteinExistence type="predicted"/>
<dbReference type="EMBL" id="JAPDRQ010000413">
    <property type="protein sequence ID" value="KAJ9649923.1"/>
    <property type="molecule type" value="Genomic_DNA"/>
</dbReference>
<reference evidence="1" key="1">
    <citation type="submission" date="2022-10" db="EMBL/GenBank/DDBJ databases">
        <title>Culturing micro-colonial fungi from biological soil crusts in the Mojave desert and describing Neophaeococcomyces mojavensis, and introducing the new genera and species Taxawa tesnikishii.</title>
        <authorList>
            <person name="Kurbessoian T."/>
            <person name="Stajich J.E."/>
        </authorList>
    </citation>
    <scope>NUCLEOTIDE SEQUENCE</scope>
    <source>
        <strain evidence="1">JES_112</strain>
    </source>
</reference>
<evidence type="ECO:0000313" key="1">
    <source>
        <dbReference type="EMBL" id="KAJ9649923.1"/>
    </source>
</evidence>
<organism evidence="1 2">
    <name type="scientific">Neophaeococcomyces mojaviensis</name>
    <dbReference type="NCBI Taxonomy" id="3383035"/>
    <lineage>
        <taxon>Eukaryota</taxon>
        <taxon>Fungi</taxon>
        <taxon>Dikarya</taxon>
        <taxon>Ascomycota</taxon>
        <taxon>Pezizomycotina</taxon>
        <taxon>Eurotiomycetes</taxon>
        <taxon>Chaetothyriomycetidae</taxon>
        <taxon>Chaetothyriales</taxon>
        <taxon>Chaetothyriales incertae sedis</taxon>
        <taxon>Neophaeococcomyces</taxon>
    </lineage>
</organism>
<accession>A0ACC2ZQR2</accession>
<gene>
    <name evidence="1" type="ORF">H2198_010749</name>
</gene>
<sequence length="106" mass="11651">MARPGGNPNLKAVRNSDTAAATRQLQLNADKHAKTVYEALLAAMKDGAIDSADDGHDKASWRAWLNANGVHTLRKRPWTKKSFNRMLARLRQRNLLGGSESAPDSE</sequence>